<evidence type="ECO:0000256" key="4">
    <source>
        <dbReference type="ARBA" id="ARBA00022553"/>
    </source>
</evidence>
<keyword evidence="5" id="KW-0902">Two-component regulatory system</keyword>
<evidence type="ECO:0000259" key="11">
    <source>
        <dbReference type="PROSITE" id="PS01124"/>
    </source>
</evidence>
<evidence type="ECO:0000313" key="13">
    <source>
        <dbReference type="EMBL" id="SHM00416.1"/>
    </source>
</evidence>
<evidence type="ECO:0000256" key="7">
    <source>
        <dbReference type="ARBA" id="ARBA00023125"/>
    </source>
</evidence>
<dbReference type="InterPro" id="IPR009057">
    <property type="entry name" value="Homeodomain-like_sf"/>
</dbReference>
<keyword evidence="3" id="KW-0963">Cytoplasm</keyword>
<dbReference type="InterPro" id="IPR011006">
    <property type="entry name" value="CheY-like_superfamily"/>
</dbReference>
<dbReference type="PROSITE" id="PS00041">
    <property type="entry name" value="HTH_ARAC_FAMILY_1"/>
    <property type="match status" value="1"/>
</dbReference>
<accession>A0A1M7F8R2</accession>
<keyword evidence="7" id="KW-0238">DNA-binding</keyword>
<dbReference type="InterPro" id="IPR051552">
    <property type="entry name" value="HptR"/>
</dbReference>
<evidence type="ECO:0000256" key="8">
    <source>
        <dbReference type="ARBA" id="ARBA00023163"/>
    </source>
</evidence>
<dbReference type="Proteomes" id="UP000184038">
    <property type="component" value="Unassembled WGS sequence"/>
</dbReference>
<comment type="function">
    <text evidence="9">May play the central regulatory role in sporulation. It may be an element of the effector pathway responsible for the activation of sporulation genes in response to nutritional stress. Spo0A may act in concert with spo0H (a sigma factor) to control the expression of some genes that are critical to the sporulation process.</text>
</comment>
<dbReference type="Pfam" id="PF17853">
    <property type="entry name" value="GGDEF_2"/>
    <property type="match status" value="1"/>
</dbReference>
<feature type="domain" description="HTH araC/xylS-type" evidence="11">
    <location>
        <begin position="425"/>
        <end position="524"/>
    </location>
</feature>
<protein>
    <recommendedName>
        <fullName evidence="2">Stage 0 sporulation protein A homolog</fullName>
    </recommendedName>
</protein>
<gene>
    <name evidence="13" type="ORF">SAMN02746066_00481</name>
</gene>
<evidence type="ECO:0000256" key="3">
    <source>
        <dbReference type="ARBA" id="ARBA00022490"/>
    </source>
</evidence>
<dbReference type="InterPro" id="IPR001789">
    <property type="entry name" value="Sig_transdc_resp-reg_receiver"/>
</dbReference>
<feature type="modified residue" description="4-aspartylphosphate" evidence="10">
    <location>
        <position position="55"/>
    </location>
</feature>
<dbReference type="InterPro" id="IPR041522">
    <property type="entry name" value="CdaR_GGDEF"/>
</dbReference>
<dbReference type="GO" id="GO:0043565">
    <property type="term" value="F:sequence-specific DNA binding"/>
    <property type="evidence" value="ECO:0007669"/>
    <property type="project" value="InterPro"/>
</dbReference>
<evidence type="ECO:0000256" key="10">
    <source>
        <dbReference type="PROSITE-ProRule" id="PRU00169"/>
    </source>
</evidence>
<evidence type="ECO:0000313" key="14">
    <source>
        <dbReference type="Proteomes" id="UP000184038"/>
    </source>
</evidence>
<dbReference type="AlphaFoldDB" id="A0A1M7F8R2"/>
<dbReference type="OrthoDB" id="9794370at2"/>
<dbReference type="InterPro" id="IPR018062">
    <property type="entry name" value="HTH_AraC-typ_CS"/>
</dbReference>
<feature type="domain" description="Response regulatory" evidence="12">
    <location>
        <begin position="3"/>
        <end position="120"/>
    </location>
</feature>
<keyword evidence="4 10" id="KW-0597">Phosphoprotein</keyword>
<sequence>MYTVVVADDEEELRRALIRKVDFESLGFSVIGEAENGAEALELVEKLEPDLLLTDIRMPFISGIELARQVREIRPAMQIAFISGYDDFSYAQQAIQYNIVSYMLKPITSAGLTEELKRIKSKIDDKFSEFASQNSEQVEGSSFLMSLILDGYQERNKESKNDQIMKEAVSYGLLKEENSELHYTVVVTSILDLEDNNCTTRASVNAIDSILRKYIKHVSFYTEGKVVSLLMATLSDFDKYLHIAVEEIAQNVKRIMKLSCSIGISRPVKQIIGAHEAYIEAMNAIGYSRRSGTSVYFISDVERTEDFDLEKIQDSISEVESLIRGGTKQELENYLNAFFDTMDKRCISQVVANFMMTQLISEVFRIVYAVAEDDAVTELEKHISFLNQMFMADSSQIRKRYIDFCLSARDLIAEQRKKSSKVICEKALELIERKYMDTDLSLVSISNEIAVSPNYLSALIKKYTDSTFIELLTKKRIEIAKDLILCSSMKIREISEKCGYSDQHYFSYCFKKYTGESPIMCRRNNEET</sequence>
<dbReference type="PROSITE" id="PS01124">
    <property type="entry name" value="HTH_ARAC_FAMILY_2"/>
    <property type="match status" value="1"/>
</dbReference>
<dbReference type="SUPFAM" id="SSF52172">
    <property type="entry name" value="CheY-like"/>
    <property type="match status" value="1"/>
</dbReference>
<dbReference type="EMBL" id="FRCP01000005">
    <property type="protein sequence ID" value="SHM00416.1"/>
    <property type="molecule type" value="Genomic_DNA"/>
</dbReference>
<dbReference type="InterPro" id="IPR018060">
    <property type="entry name" value="HTH_AraC"/>
</dbReference>
<dbReference type="GO" id="GO:0005737">
    <property type="term" value="C:cytoplasm"/>
    <property type="evidence" value="ECO:0007669"/>
    <property type="project" value="UniProtKB-SubCell"/>
</dbReference>
<dbReference type="SMART" id="SM00342">
    <property type="entry name" value="HTH_ARAC"/>
    <property type="match status" value="1"/>
</dbReference>
<evidence type="ECO:0000256" key="2">
    <source>
        <dbReference type="ARBA" id="ARBA00018672"/>
    </source>
</evidence>
<evidence type="ECO:0000256" key="6">
    <source>
        <dbReference type="ARBA" id="ARBA00023015"/>
    </source>
</evidence>
<evidence type="ECO:0000256" key="5">
    <source>
        <dbReference type="ARBA" id="ARBA00023012"/>
    </source>
</evidence>
<keyword evidence="8" id="KW-0804">Transcription</keyword>
<dbReference type="GO" id="GO:0003700">
    <property type="term" value="F:DNA-binding transcription factor activity"/>
    <property type="evidence" value="ECO:0007669"/>
    <property type="project" value="InterPro"/>
</dbReference>
<reference evidence="13 14" key="1">
    <citation type="submission" date="2016-11" db="EMBL/GenBank/DDBJ databases">
        <authorList>
            <person name="Jaros S."/>
            <person name="Januszkiewicz K."/>
            <person name="Wedrychowicz H."/>
        </authorList>
    </citation>
    <scope>NUCLEOTIDE SEQUENCE [LARGE SCALE GENOMIC DNA]</scope>
    <source>
        <strain evidence="13 14">DSM 15930</strain>
    </source>
</reference>
<dbReference type="SMART" id="SM00448">
    <property type="entry name" value="REC"/>
    <property type="match status" value="1"/>
</dbReference>
<dbReference type="GO" id="GO:0000160">
    <property type="term" value="P:phosphorelay signal transduction system"/>
    <property type="evidence" value="ECO:0007669"/>
    <property type="project" value="UniProtKB-KW"/>
</dbReference>
<evidence type="ECO:0000256" key="1">
    <source>
        <dbReference type="ARBA" id="ARBA00004496"/>
    </source>
</evidence>
<dbReference type="CDD" id="cd17536">
    <property type="entry name" value="REC_YesN-like"/>
    <property type="match status" value="1"/>
</dbReference>
<name>A0A1M7F8R2_9FIRM</name>
<dbReference type="Gene3D" id="3.40.50.2300">
    <property type="match status" value="1"/>
</dbReference>
<dbReference type="PANTHER" id="PTHR42713:SF3">
    <property type="entry name" value="TRANSCRIPTIONAL REGULATORY PROTEIN HPTR"/>
    <property type="match status" value="1"/>
</dbReference>
<keyword evidence="6" id="KW-0805">Transcription regulation</keyword>
<evidence type="ECO:0000259" key="12">
    <source>
        <dbReference type="PROSITE" id="PS50110"/>
    </source>
</evidence>
<organism evidence="13 14">
    <name type="scientific">Anaerosporobacter mobilis DSM 15930</name>
    <dbReference type="NCBI Taxonomy" id="1120996"/>
    <lineage>
        <taxon>Bacteria</taxon>
        <taxon>Bacillati</taxon>
        <taxon>Bacillota</taxon>
        <taxon>Clostridia</taxon>
        <taxon>Lachnospirales</taxon>
        <taxon>Lachnospiraceae</taxon>
        <taxon>Anaerosporobacter</taxon>
    </lineage>
</organism>
<dbReference type="STRING" id="1120996.SAMN02746066_00481"/>
<dbReference type="SUPFAM" id="SSF46689">
    <property type="entry name" value="Homeodomain-like"/>
    <property type="match status" value="1"/>
</dbReference>
<evidence type="ECO:0000256" key="9">
    <source>
        <dbReference type="ARBA" id="ARBA00024867"/>
    </source>
</evidence>
<comment type="subcellular location">
    <subcellularLocation>
        <location evidence="1">Cytoplasm</location>
    </subcellularLocation>
</comment>
<dbReference type="Gene3D" id="1.10.10.60">
    <property type="entry name" value="Homeodomain-like"/>
    <property type="match status" value="2"/>
</dbReference>
<keyword evidence="14" id="KW-1185">Reference proteome</keyword>
<dbReference type="PROSITE" id="PS50110">
    <property type="entry name" value="RESPONSE_REGULATORY"/>
    <property type="match status" value="1"/>
</dbReference>
<proteinExistence type="predicted"/>
<dbReference type="PANTHER" id="PTHR42713">
    <property type="entry name" value="HISTIDINE KINASE-RELATED"/>
    <property type="match status" value="1"/>
</dbReference>
<dbReference type="Pfam" id="PF00072">
    <property type="entry name" value="Response_reg"/>
    <property type="match status" value="1"/>
</dbReference>
<dbReference type="Pfam" id="PF12833">
    <property type="entry name" value="HTH_18"/>
    <property type="match status" value="1"/>
</dbReference>
<dbReference type="RefSeq" id="WP_073282345.1">
    <property type="nucleotide sequence ID" value="NZ_FRCP01000005.1"/>
</dbReference>